<dbReference type="AlphaFoldDB" id="A0A1V4HKH2"/>
<evidence type="ECO:0000313" key="4">
    <source>
        <dbReference type="EMBL" id="OPH57647.1"/>
    </source>
</evidence>
<dbReference type="GO" id="GO:0016491">
    <property type="term" value="F:oxidoreductase activity"/>
    <property type="evidence" value="ECO:0007669"/>
    <property type="project" value="UniProtKB-KW"/>
</dbReference>
<accession>A0A1V4HKH2</accession>
<keyword evidence="5" id="KW-1185">Reference proteome</keyword>
<dbReference type="Proteomes" id="UP000190626">
    <property type="component" value="Unassembled WGS sequence"/>
</dbReference>
<reference evidence="5" key="1">
    <citation type="submission" date="2016-07" db="EMBL/GenBank/DDBJ databases">
        <authorList>
            <person name="Florea S."/>
            <person name="Webb J.S."/>
            <person name="Jaromczyk J."/>
            <person name="Schardl C.L."/>
        </authorList>
    </citation>
    <scope>NUCLEOTIDE SEQUENCE [LARGE SCALE GENOMIC DNA]</scope>
    <source>
        <strain evidence="5">CY1</strain>
    </source>
</reference>
<evidence type="ECO:0000259" key="3">
    <source>
        <dbReference type="Pfam" id="PF00881"/>
    </source>
</evidence>
<organism evidence="4 5">
    <name type="scientific">Paenibacillus ferrarius</name>
    <dbReference type="NCBI Taxonomy" id="1469647"/>
    <lineage>
        <taxon>Bacteria</taxon>
        <taxon>Bacillati</taxon>
        <taxon>Bacillota</taxon>
        <taxon>Bacilli</taxon>
        <taxon>Bacillales</taxon>
        <taxon>Paenibacillaceae</taxon>
        <taxon>Paenibacillus</taxon>
    </lineage>
</organism>
<evidence type="ECO:0000256" key="1">
    <source>
        <dbReference type="ARBA" id="ARBA00007118"/>
    </source>
</evidence>
<feature type="domain" description="Nitroreductase" evidence="3">
    <location>
        <begin position="32"/>
        <end position="87"/>
    </location>
</feature>
<comment type="caution">
    <text evidence="4">The sequence shown here is derived from an EMBL/GenBank/DDBJ whole genome shotgun (WGS) entry which is preliminary data.</text>
</comment>
<evidence type="ECO:0000313" key="5">
    <source>
        <dbReference type="Proteomes" id="UP000190626"/>
    </source>
</evidence>
<dbReference type="SUPFAM" id="SSF55469">
    <property type="entry name" value="FMN-dependent nitroreductase-like"/>
    <property type="match status" value="1"/>
</dbReference>
<proteinExistence type="inferred from homology"/>
<dbReference type="RefSeq" id="WP_079413061.1">
    <property type="nucleotide sequence ID" value="NZ_MBTG01000012.1"/>
</dbReference>
<feature type="domain" description="Nitroreductase" evidence="3">
    <location>
        <begin position="89"/>
        <end position="171"/>
    </location>
</feature>
<gene>
    <name evidence="4" type="ORF">BC351_03770</name>
</gene>
<comment type="similarity">
    <text evidence="1">Belongs to the nitroreductase family.</text>
</comment>
<sequence>MTTTQTGYQAVITQEVEAHRKAEYPVHPVFLNRWSSRAFEAKEVTNETLYTILEAARWAPSSSNLQPWRFIVAKTEEQKQKFQTFIKPNNQLWTVHAPVLVLILSHKLRQDGELNGAHAFDAGAAWASIAFQAHLLGLATRAVGGYEKDKAREVLQVPADYELHAVIALGYRGARETLSAEFQERELPNGRRSLNESIIEGSF</sequence>
<dbReference type="Pfam" id="PF00881">
    <property type="entry name" value="Nitroreductase"/>
    <property type="match status" value="2"/>
</dbReference>
<dbReference type="InterPro" id="IPR000415">
    <property type="entry name" value="Nitroreductase-like"/>
</dbReference>
<keyword evidence="2" id="KW-0560">Oxidoreductase</keyword>
<dbReference type="PANTHER" id="PTHR43673:SF10">
    <property type="entry name" value="NADH DEHYDROGENASE_NAD(P)H NITROREDUCTASE XCC3605-RELATED"/>
    <property type="match status" value="1"/>
</dbReference>
<dbReference type="Gene3D" id="3.40.109.10">
    <property type="entry name" value="NADH Oxidase"/>
    <property type="match status" value="1"/>
</dbReference>
<dbReference type="CDD" id="cd02138">
    <property type="entry name" value="TdsD-like"/>
    <property type="match status" value="1"/>
</dbReference>
<protein>
    <submittedName>
        <fullName evidence="4">Nitroreductase</fullName>
    </submittedName>
</protein>
<dbReference type="InterPro" id="IPR029479">
    <property type="entry name" value="Nitroreductase"/>
</dbReference>
<name>A0A1V4HKH2_9BACL</name>
<dbReference type="OrthoDB" id="9782629at2"/>
<evidence type="ECO:0000256" key="2">
    <source>
        <dbReference type="ARBA" id="ARBA00023002"/>
    </source>
</evidence>
<dbReference type="PANTHER" id="PTHR43673">
    <property type="entry name" value="NAD(P)H NITROREDUCTASE YDGI-RELATED"/>
    <property type="match status" value="1"/>
</dbReference>
<dbReference type="EMBL" id="MBTG01000012">
    <property type="protein sequence ID" value="OPH57647.1"/>
    <property type="molecule type" value="Genomic_DNA"/>
</dbReference>
<dbReference type="STRING" id="1469647.BC351_03770"/>